<protein>
    <submittedName>
        <fullName evidence="5">Methionine gamma-lyase</fullName>
    </submittedName>
</protein>
<evidence type="ECO:0000256" key="4">
    <source>
        <dbReference type="RuleBase" id="RU362118"/>
    </source>
</evidence>
<dbReference type="PANTHER" id="PTHR11808:SF80">
    <property type="entry name" value="CYSTATHIONINE GAMMA-LYASE"/>
    <property type="match status" value="1"/>
</dbReference>
<name>A0ABM6RQE4_9FIRM</name>
<evidence type="ECO:0000313" key="5">
    <source>
        <dbReference type="EMBL" id="AUW93494.1"/>
    </source>
</evidence>
<dbReference type="InterPro" id="IPR015424">
    <property type="entry name" value="PyrdxlP-dep_Trfase"/>
</dbReference>
<dbReference type="Gene3D" id="3.90.1150.10">
    <property type="entry name" value="Aspartate Aminotransferase, domain 1"/>
    <property type="match status" value="1"/>
</dbReference>
<gene>
    <name evidence="5" type="ORF">BXT84_05670</name>
</gene>
<sequence>MPQWERDTWLVHAGTDFFGNLEPTALPIYPSTSYRSRSGEELDQLMGGTREGFSYARHGNPNVAALVEAMKVLEHAETGIATASGMAAIDAALYATGLAPHDRVLVSQDIYGASLSLLSSLWAEFGVETAVGEFTDADVFVSMLAEVRPKAVLIETISNPLLKVLDVPELVRLAHGHGAQVIVDNTFATPVMYRPAECGADLVVHSATKYLGGHGDAMGGVVLGRHQHEERLHQYLKLRGAVLGPFESWLIHRGLRTLGVRFEKQSANALQVAQKLQASGLFTHVYYPLFADHPTHATAQRLLPNMGGAVVTLELSGGKDRVFRFMDRLELIASATTVGDVYSLCLYPLIASHRNQTPEQRAQMGITDGTIRISIGLEDPGDIAGDLIQAATLSA</sequence>
<evidence type="ECO:0000256" key="3">
    <source>
        <dbReference type="ARBA" id="ARBA00022898"/>
    </source>
</evidence>
<proteinExistence type="inferred from homology"/>
<evidence type="ECO:0000256" key="1">
    <source>
        <dbReference type="ARBA" id="ARBA00001933"/>
    </source>
</evidence>
<dbReference type="InterPro" id="IPR000277">
    <property type="entry name" value="Cys/Met-Metab_PyrdxlP-dep_enz"/>
</dbReference>
<dbReference type="PIRSF" id="PIRSF001434">
    <property type="entry name" value="CGS"/>
    <property type="match status" value="1"/>
</dbReference>
<comment type="similarity">
    <text evidence="2 4">Belongs to the trans-sulfuration enzymes family.</text>
</comment>
<dbReference type="CDD" id="cd00614">
    <property type="entry name" value="CGS_like"/>
    <property type="match status" value="1"/>
</dbReference>
<dbReference type="Gene3D" id="3.40.640.10">
    <property type="entry name" value="Type I PLP-dependent aspartate aminotransferase-like (Major domain)"/>
    <property type="match status" value="1"/>
</dbReference>
<dbReference type="InterPro" id="IPR054542">
    <property type="entry name" value="Cys_met_metab_PP"/>
</dbReference>
<dbReference type="EMBL" id="CP019454">
    <property type="protein sequence ID" value="AUW93494.1"/>
    <property type="molecule type" value="Genomic_DNA"/>
</dbReference>
<evidence type="ECO:0000256" key="2">
    <source>
        <dbReference type="ARBA" id="ARBA00009077"/>
    </source>
</evidence>
<dbReference type="SUPFAM" id="SSF53383">
    <property type="entry name" value="PLP-dependent transferases"/>
    <property type="match status" value="1"/>
</dbReference>
<dbReference type="InterPro" id="IPR015421">
    <property type="entry name" value="PyrdxlP-dep_Trfase_major"/>
</dbReference>
<reference evidence="5 6" key="1">
    <citation type="journal article" date="2019" name="Sci. Rep.">
        <title>Sulfobacillus thermotolerans: new insights into resistance and metabolic capacities of acidophilic chemolithotrophs.</title>
        <authorList>
            <person name="Panyushkina A.E."/>
            <person name="Babenko V.V."/>
            <person name="Nikitina A.S."/>
            <person name="Selezneva O.V."/>
            <person name="Tsaplina I.A."/>
            <person name="Letarova M.A."/>
            <person name="Kostryukova E.S."/>
            <person name="Letarov A.V."/>
        </authorList>
    </citation>
    <scope>NUCLEOTIDE SEQUENCE [LARGE SCALE GENOMIC DNA]</scope>
    <source>
        <strain evidence="5 6">Kr1</strain>
    </source>
</reference>
<organism evidence="5 6">
    <name type="scientific">Sulfobacillus thermotolerans</name>
    <dbReference type="NCBI Taxonomy" id="338644"/>
    <lineage>
        <taxon>Bacteria</taxon>
        <taxon>Bacillati</taxon>
        <taxon>Bacillota</taxon>
        <taxon>Clostridia</taxon>
        <taxon>Eubacteriales</taxon>
        <taxon>Clostridiales Family XVII. Incertae Sedis</taxon>
        <taxon>Sulfobacillus</taxon>
    </lineage>
</organism>
<comment type="cofactor">
    <cofactor evidence="1 4">
        <name>pyridoxal 5'-phosphate</name>
        <dbReference type="ChEBI" id="CHEBI:597326"/>
    </cofactor>
</comment>
<evidence type="ECO:0000313" key="6">
    <source>
        <dbReference type="Proteomes" id="UP000325292"/>
    </source>
</evidence>
<dbReference type="InterPro" id="IPR015422">
    <property type="entry name" value="PyrdxlP-dep_Trfase_small"/>
</dbReference>
<dbReference type="Pfam" id="PF01053">
    <property type="entry name" value="Cys_Met_Meta_PP"/>
    <property type="match status" value="1"/>
</dbReference>
<accession>A0ABM6RQE4</accession>
<keyword evidence="6" id="KW-1185">Reference proteome</keyword>
<dbReference type="Proteomes" id="UP000325292">
    <property type="component" value="Chromosome"/>
</dbReference>
<dbReference type="PANTHER" id="PTHR11808">
    <property type="entry name" value="TRANS-SULFURATION ENZYME FAMILY MEMBER"/>
    <property type="match status" value="1"/>
</dbReference>
<dbReference type="PROSITE" id="PS00868">
    <property type="entry name" value="CYS_MET_METAB_PP"/>
    <property type="match status" value="1"/>
</dbReference>
<keyword evidence="3 4" id="KW-0663">Pyridoxal phosphate</keyword>